<organism evidence="1">
    <name type="scientific">marine sediment metagenome</name>
    <dbReference type="NCBI Taxonomy" id="412755"/>
    <lineage>
        <taxon>unclassified sequences</taxon>
        <taxon>metagenomes</taxon>
        <taxon>ecological metagenomes</taxon>
    </lineage>
</organism>
<comment type="caution">
    <text evidence="1">The sequence shown here is derived from an EMBL/GenBank/DDBJ whole genome shotgun (WGS) entry which is preliminary data.</text>
</comment>
<evidence type="ECO:0000313" key="1">
    <source>
        <dbReference type="EMBL" id="GAG31597.1"/>
    </source>
</evidence>
<evidence type="ECO:0008006" key="2">
    <source>
        <dbReference type="Google" id="ProtNLM"/>
    </source>
</evidence>
<reference evidence="1" key="1">
    <citation type="journal article" date="2014" name="Front. Microbiol.">
        <title>High frequency of phylogenetically diverse reductive dehalogenase-homologous genes in deep subseafloor sedimentary metagenomes.</title>
        <authorList>
            <person name="Kawai M."/>
            <person name="Futagami T."/>
            <person name="Toyoda A."/>
            <person name="Takaki Y."/>
            <person name="Nishi S."/>
            <person name="Hori S."/>
            <person name="Arai W."/>
            <person name="Tsubouchi T."/>
            <person name="Morono Y."/>
            <person name="Uchiyama I."/>
            <person name="Ito T."/>
            <person name="Fujiyama A."/>
            <person name="Inagaki F."/>
            <person name="Takami H."/>
        </authorList>
    </citation>
    <scope>NUCLEOTIDE SEQUENCE</scope>
    <source>
        <strain evidence="1">Expedition CK06-06</strain>
    </source>
</reference>
<sequence>IGVEICVRKYHPLESPNVIEIITRAEMITSRNLARMLADMADVAIFPDTKDVHWSEFSRVDELIEAGIESAREKVPEIKKAIQGKNPWYKRLFLR</sequence>
<protein>
    <recommendedName>
        <fullName evidence="2">PNPLA domain-containing protein</fullName>
    </recommendedName>
</protein>
<feature type="non-terminal residue" evidence="1">
    <location>
        <position position="1"/>
    </location>
</feature>
<accession>X0X870</accession>
<gene>
    <name evidence="1" type="ORF">S01H1_70197</name>
</gene>
<dbReference type="AlphaFoldDB" id="X0X870"/>
<dbReference type="EMBL" id="BARS01046665">
    <property type="protein sequence ID" value="GAG31597.1"/>
    <property type="molecule type" value="Genomic_DNA"/>
</dbReference>
<proteinExistence type="predicted"/>
<name>X0X870_9ZZZZ</name>